<evidence type="ECO:0000313" key="7">
    <source>
        <dbReference type="EMBL" id="MEK8088137.1"/>
    </source>
</evidence>
<dbReference type="InterPro" id="IPR000673">
    <property type="entry name" value="Sig_transdc_resp-reg_Me-estase"/>
</dbReference>
<dbReference type="Pfam" id="PF01339">
    <property type="entry name" value="CheB_methylest"/>
    <property type="match status" value="1"/>
</dbReference>
<keyword evidence="8" id="KW-1185">Reference proteome</keyword>
<dbReference type="RefSeq" id="WP_341369204.1">
    <property type="nucleotide sequence ID" value="NZ_JBBPCO010000001.1"/>
</dbReference>
<feature type="region of interest" description="Disordered" evidence="5">
    <location>
        <begin position="1"/>
        <end position="23"/>
    </location>
</feature>
<proteinExistence type="predicted"/>
<dbReference type="Gene3D" id="3.40.50.180">
    <property type="entry name" value="Methylesterase CheB, C-terminal domain"/>
    <property type="match status" value="1"/>
</dbReference>
<organism evidence="7 8">
    <name type="scientific">Thermithiobacillus plumbiphilus</name>
    <dbReference type="NCBI Taxonomy" id="1729899"/>
    <lineage>
        <taxon>Bacteria</taxon>
        <taxon>Pseudomonadati</taxon>
        <taxon>Pseudomonadota</taxon>
        <taxon>Acidithiobacillia</taxon>
        <taxon>Acidithiobacillales</taxon>
        <taxon>Thermithiobacillaceae</taxon>
        <taxon>Thermithiobacillus</taxon>
    </lineage>
</organism>
<dbReference type="EMBL" id="JBBPCO010000001">
    <property type="protein sequence ID" value="MEK8088137.1"/>
    <property type="molecule type" value="Genomic_DNA"/>
</dbReference>
<feature type="compositionally biased region" description="Pro residues" evidence="5">
    <location>
        <begin position="1"/>
        <end position="11"/>
    </location>
</feature>
<dbReference type="PANTHER" id="PTHR42872:SF3">
    <property type="entry name" value="PROTEIN-GLUTAMATE METHYLESTERASE_PROTEIN-GLUTAMINE GLUTAMINASE 1"/>
    <property type="match status" value="1"/>
</dbReference>
<accession>A0ABU9D5L5</accession>
<dbReference type="PROSITE" id="PS50122">
    <property type="entry name" value="CHEB"/>
    <property type="match status" value="1"/>
</dbReference>
<protein>
    <recommendedName>
        <fullName evidence="2">protein-glutamate methylesterase</fullName>
        <ecNumber evidence="2">3.1.1.61</ecNumber>
    </recommendedName>
</protein>
<keyword evidence="1 4" id="KW-0378">Hydrolase</keyword>
<feature type="active site" evidence="4">
    <location>
        <position position="60"/>
    </location>
</feature>
<dbReference type="PANTHER" id="PTHR42872">
    <property type="entry name" value="PROTEIN-GLUTAMATE METHYLESTERASE/PROTEIN-GLUTAMINE GLUTAMINASE"/>
    <property type="match status" value="1"/>
</dbReference>
<feature type="active site" evidence="4">
    <location>
        <position position="156"/>
    </location>
</feature>
<evidence type="ECO:0000256" key="1">
    <source>
        <dbReference type="ARBA" id="ARBA00022801"/>
    </source>
</evidence>
<gene>
    <name evidence="7" type="ORF">WOB96_00005</name>
</gene>
<evidence type="ECO:0000256" key="2">
    <source>
        <dbReference type="ARBA" id="ARBA00039140"/>
    </source>
</evidence>
<feature type="active site" evidence="4">
    <location>
        <position position="33"/>
    </location>
</feature>
<comment type="catalytic activity">
    <reaction evidence="3">
        <text>[protein]-L-glutamate 5-O-methyl ester + H2O = L-glutamyl-[protein] + methanol + H(+)</text>
        <dbReference type="Rhea" id="RHEA:23236"/>
        <dbReference type="Rhea" id="RHEA-COMP:10208"/>
        <dbReference type="Rhea" id="RHEA-COMP:10311"/>
        <dbReference type="ChEBI" id="CHEBI:15377"/>
        <dbReference type="ChEBI" id="CHEBI:15378"/>
        <dbReference type="ChEBI" id="CHEBI:17790"/>
        <dbReference type="ChEBI" id="CHEBI:29973"/>
        <dbReference type="ChEBI" id="CHEBI:82795"/>
        <dbReference type="EC" id="3.1.1.61"/>
    </reaction>
</comment>
<name>A0ABU9D5L5_9PROT</name>
<evidence type="ECO:0000313" key="8">
    <source>
        <dbReference type="Proteomes" id="UP001446205"/>
    </source>
</evidence>
<evidence type="ECO:0000256" key="5">
    <source>
        <dbReference type="SAM" id="MobiDB-lite"/>
    </source>
</evidence>
<comment type="caution">
    <text evidence="7">The sequence shown here is derived from an EMBL/GenBank/DDBJ whole genome shotgun (WGS) entry which is preliminary data.</text>
</comment>
<feature type="domain" description="CheB-type methylesterase" evidence="6">
    <location>
        <begin position="24"/>
        <end position="211"/>
    </location>
</feature>
<dbReference type="EC" id="3.1.1.61" evidence="2"/>
<feature type="non-terminal residue" evidence="7">
    <location>
        <position position="1"/>
    </location>
</feature>
<keyword evidence="4" id="KW-0145">Chemotaxis</keyword>
<dbReference type="InterPro" id="IPR035909">
    <property type="entry name" value="CheB_C"/>
</dbReference>
<dbReference type="CDD" id="cd16432">
    <property type="entry name" value="CheB_Rec"/>
    <property type="match status" value="1"/>
</dbReference>
<reference evidence="7 8" key="1">
    <citation type="submission" date="2024-04" db="EMBL/GenBank/DDBJ databases">
        <authorList>
            <person name="Abashina T."/>
            <person name="Shaikin A."/>
        </authorList>
    </citation>
    <scope>NUCLEOTIDE SEQUENCE [LARGE SCALE GENOMIC DNA]</scope>
    <source>
        <strain evidence="7 8">AAFK</strain>
    </source>
</reference>
<evidence type="ECO:0000256" key="3">
    <source>
        <dbReference type="ARBA" id="ARBA00048267"/>
    </source>
</evidence>
<dbReference type="Proteomes" id="UP001446205">
    <property type="component" value="Unassembled WGS sequence"/>
</dbReference>
<sequence>IQKPSPAPAAPQTPLAPRRNRVQPYRLLAIGTSTGGPKALQEVITRLPGNLPVPVLLIQHMPAAFTGTFAQRLDQSSKLSVCEAASGDRLEPGRVYLAPGGRQMLLERQGSEVKIRLQEATPVQIYKPSVDITFTSAAEIYGAGVLAVVLTGMGADGREGARRLSAAGASIWTQDEESCVIYGMPKAIVDAGLSQRVVALAELPERLREEI</sequence>
<evidence type="ECO:0000256" key="4">
    <source>
        <dbReference type="PROSITE-ProRule" id="PRU00050"/>
    </source>
</evidence>
<dbReference type="SUPFAM" id="SSF52738">
    <property type="entry name" value="Methylesterase CheB, C-terminal domain"/>
    <property type="match status" value="1"/>
</dbReference>
<evidence type="ECO:0000259" key="6">
    <source>
        <dbReference type="PROSITE" id="PS50122"/>
    </source>
</evidence>